<proteinExistence type="predicted"/>
<keyword evidence="2" id="KW-1185">Reference proteome</keyword>
<accession>A0ABQ8MZ25</accession>
<name>A0ABQ8MZ25_LABRO</name>
<reference evidence="1 2" key="1">
    <citation type="submission" date="2022-01" db="EMBL/GenBank/DDBJ databases">
        <title>A high-quality chromosome-level genome assembly of rohu carp, Labeo rohita.</title>
        <authorList>
            <person name="Arick M.A. II"/>
            <person name="Hsu C.-Y."/>
            <person name="Magbanua Z."/>
            <person name="Pechanova O."/>
            <person name="Grover C."/>
            <person name="Miller E."/>
            <person name="Thrash A."/>
            <person name="Ezzel L."/>
            <person name="Alam S."/>
            <person name="Benzie J."/>
            <person name="Hamilton M."/>
            <person name="Karsi A."/>
            <person name="Lawrence M.L."/>
            <person name="Peterson D.G."/>
        </authorList>
    </citation>
    <scope>NUCLEOTIDE SEQUENCE [LARGE SCALE GENOMIC DNA]</scope>
    <source>
        <strain evidence="2">BAU-BD-2019</strain>
        <tissue evidence="1">Blood</tissue>
    </source>
</reference>
<dbReference type="PANTHER" id="PTHR46130">
    <property type="entry name" value="LAMGL DOMAIN-CONTAINING PROTEIN"/>
    <property type="match status" value="1"/>
</dbReference>
<organism evidence="1 2">
    <name type="scientific">Labeo rohita</name>
    <name type="common">Indian major carp</name>
    <name type="synonym">Cyprinus rohita</name>
    <dbReference type="NCBI Taxonomy" id="84645"/>
    <lineage>
        <taxon>Eukaryota</taxon>
        <taxon>Metazoa</taxon>
        <taxon>Chordata</taxon>
        <taxon>Craniata</taxon>
        <taxon>Vertebrata</taxon>
        <taxon>Euteleostomi</taxon>
        <taxon>Actinopterygii</taxon>
        <taxon>Neopterygii</taxon>
        <taxon>Teleostei</taxon>
        <taxon>Ostariophysi</taxon>
        <taxon>Cypriniformes</taxon>
        <taxon>Cyprinidae</taxon>
        <taxon>Labeoninae</taxon>
        <taxon>Labeonini</taxon>
        <taxon>Labeo</taxon>
    </lineage>
</organism>
<gene>
    <name evidence="1" type="ORF">H4Q32_004246</name>
</gene>
<dbReference type="Proteomes" id="UP000830375">
    <property type="component" value="Unassembled WGS sequence"/>
</dbReference>
<dbReference type="EMBL" id="JACTAM010000002">
    <property type="protein sequence ID" value="KAI2667692.1"/>
    <property type="molecule type" value="Genomic_DNA"/>
</dbReference>
<evidence type="ECO:0000313" key="1">
    <source>
        <dbReference type="EMBL" id="KAI2667692.1"/>
    </source>
</evidence>
<evidence type="ECO:0000313" key="2">
    <source>
        <dbReference type="Proteomes" id="UP000830375"/>
    </source>
</evidence>
<sequence>MWNQVEAGLFERTPHAQESQKYLWQTALVFLLLASDPPFGGDGWCDTINNRAYCQYDGGDCCPSTLSSKKCQSPSHVVPPHCQPFPRTSPTSLGAQVACSPIERMSSGGNRPLSWEFGFILQPVVMARILDENLLLLILNMCSPPLLICSHKGDRPVLINPSNPSSVIQFGVDCDHDECTCRDPEAEENKGTAKRKEPGAP</sequence>
<dbReference type="InterPro" id="IPR043543">
    <property type="entry name" value="PAPPA/PAPPA2"/>
</dbReference>
<protein>
    <submittedName>
        <fullName evidence="1">Pappalysin-2</fullName>
    </submittedName>
</protein>
<dbReference type="PANTHER" id="PTHR46130:SF1">
    <property type="entry name" value="PAPPALYSIN-2"/>
    <property type="match status" value="1"/>
</dbReference>
<comment type="caution">
    <text evidence="1">The sequence shown here is derived from an EMBL/GenBank/DDBJ whole genome shotgun (WGS) entry which is preliminary data.</text>
</comment>